<gene>
    <name evidence="2" type="ORF">GGE16_002367</name>
</gene>
<dbReference type="Proteomes" id="UP000538507">
    <property type="component" value="Unassembled WGS sequence"/>
</dbReference>
<feature type="compositionally biased region" description="Basic residues" evidence="1">
    <location>
        <begin position="17"/>
        <end position="33"/>
    </location>
</feature>
<evidence type="ECO:0000313" key="2">
    <source>
        <dbReference type="EMBL" id="MBB4290327.1"/>
    </source>
</evidence>
<evidence type="ECO:0000313" key="3">
    <source>
        <dbReference type="Proteomes" id="UP000538507"/>
    </source>
</evidence>
<dbReference type="EMBL" id="JACIGO010000002">
    <property type="protein sequence ID" value="MBB4290327.1"/>
    <property type="molecule type" value="Genomic_DNA"/>
</dbReference>
<dbReference type="AlphaFoldDB" id="A0AAE2MJB6"/>
<sequence length="66" mass="7115">MMGSICAERMASLPPKPHAKGSPRSPHKLAARSRQHRFLDAYGEGVLHLGFDVPECDEADKTGAKG</sequence>
<accession>A0AAE2MJB6</accession>
<proteinExistence type="predicted"/>
<evidence type="ECO:0000256" key="1">
    <source>
        <dbReference type="SAM" id="MobiDB-lite"/>
    </source>
</evidence>
<protein>
    <submittedName>
        <fullName evidence="2">Uncharacterized protein</fullName>
    </submittedName>
</protein>
<comment type="caution">
    <text evidence="2">The sequence shown here is derived from an EMBL/GenBank/DDBJ whole genome shotgun (WGS) entry which is preliminary data.</text>
</comment>
<organism evidence="2 3">
    <name type="scientific">Rhizobium leguminosarum</name>
    <dbReference type="NCBI Taxonomy" id="384"/>
    <lineage>
        <taxon>Bacteria</taxon>
        <taxon>Pseudomonadati</taxon>
        <taxon>Pseudomonadota</taxon>
        <taxon>Alphaproteobacteria</taxon>
        <taxon>Hyphomicrobiales</taxon>
        <taxon>Rhizobiaceae</taxon>
        <taxon>Rhizobium/Agrobacterium group</taxon>
        <taxon>Rhizobium</taxon>
    </lineage>
</organism>
<name>A0AAE2MJB6_RHILE</name>
<reference evidence="2 3" key="1">
    <citation type="submission" date="2020-08" db="EMBL/GenBank/DDBJ databases">
        <title>Genomic Encyclopedia of Type Strains, Phase IV (KMG-V): Genome sequencing to study the core and pangenomes of soil and plant-associated prokaryotes.</title>
        <authorList>
            <person name="Whitman W."/>
        </authorList>
    </citation>
    <scope>NUCLEOTIDE SEQUENCE [LARGE SCALE GENOMIC DNA]</scope>
    <source>
        <strain evidence="2 3">SEMIA 415</strain>
    </source>
</reference>
<feature type="region of interest" description="Disordered" evidence="1">
    <location>
        <begin position="1"/>
        <end position="33"/>
    </location>
</feature>